<keyword evidence="1" id="KW-0675">Receptor</keyword>
<dbReference type="VEuPathDB" id="TriTrypDB:LdBPK_170150.1"/>
<dbReference type="Proteomes" id="UP000008980">
    <property type="component" value="Chromosome 17"/>
</dbReference>
<name>E9BD39_LEIDO</name>
<protein>
    <submittedName>
        <fullName evidence="1">Receptor-type adenylate cyclase b</fullName>
    </submittedName>
</protein>
<dbReference type="AlphaFoldDB" id="E9BD39"/>
<dbReference type="EMBL" id="FR799604">
    <property type="protein sequence ID" value="CBZ33165.1"/>
    <property type="molecule type" value="Genomic_DNA"/>
</dbReference>
<dbReference type="GeneID" id="13393333"/>
<evidence type="ECO:0000313" key="1">
    <source>
        <dbReference type="EMBL" id="CBZ33165.1"/>
    </source>
</evidence>
<evidence type="ECO:0000313" key="2">
    <source>
        <dbReference type="Proteomes" id="UP000008980"/>
    </source>
</evidence>
<accession>E9BD39</accession>
<dbReference type="KEGG" id="ldo:LDBPK_170150"/>
<sequence>MNRLAIRIATVSQARCPVGNNGAAVDLDVQHAGTAEVMNPLLGEGSCISDGARARHSGLTAVPPSAEPPAMRMRRVGRKVPERPTVCNVRGAH</sequence>
<dbReference type="RefSeq" id="XP_003859872.1">
    <property type="nucleotide sequence ID" value="XM_003859824.1"/>
</dbReference>
<proteinExistence type="predicted"/>
<gene>
    <name evidence="1" type="ORF">LDBPK_170150</name>
</gene>
<organism evidence="1 2">
    <name type="scientific">Leishmania donovani</name>
    <dbReference type="NCBI Taxonomy" id="5661"/>
    <lineage>
        <taxon>Eukaryota</taxon>
        <taxon>Discoba</taxon>
        <taxon>Euglenozoa</taxon>
        <taxon>Kinetoplastea</taxon>
        <taxon>Metakinetoplastina</taxon>
        <taxon>Trypanosomatida</taxon>
        <taxon>Trypanosomatidae</taxon>
        <taxon>Leishmaniinae</taxon>
        <taxon>Leishmania</taxon>
    </lineage>
</organism>
<reference evidence="2" key="2">
    <citation type="submission" date="2011-02" db="EMBL/GenBank/DDBJ databases">
        <title>Whole genome sequencing of Leishmania donovani clinical lines reveals dynamic variation related to drug resistance.</title>
        <authorList>
            <person name="Downing T."/>
            <person name="Imamura H."/>
            <person name="Sanders M."/>
            <person name="Decuypere S."/>
            <person name="Hertz-Fowler C."/>
            <person name="Clark T.G."/>
            <person name="Rijal S."/>
            <person name="Sundar S."/>
            <person name="Quail M.A."/>
            <person name="De Doncker S."/>
            <person name="Maes I."/>
            <person name="Vanaerschot M."/>
            <person name="Stark O."/>
            <person name="Schonian G."/>
            <person name="Dujardin J.C."/>
            <person name="Berriman M."/>
        </authorList>
    </citation>
    <scope>NUCLEOTIDE SEQUENCE [LARGE SCALE GENOMIC DNA]</scope>
    <source>
        <strain evidence="2">BPK282A1</strain>
    </source>
</reference>
<reference evidence="1 2" key="1">
    <citation type="journal article" date="2011" name="Genome Res.">
        <title>Whole genome sequencing of multiple Leishmania donovani clinical isolates provides insights into population structure and mechanisms of drug resistance.</title>
        <authorList>
            <person name="Downing T."/>
            <person name="Imamura H."/>
            <person name="Decuypere S."/>
            <person name="Clark T.G."/>
            <person name="Coombs G.H."/>
            <person name="Cotton J.A."/>
            <person name="Hilley J.D."/>
            <person name="de Doncker S."/>
            <person name="Maes I."/>
            <person name="Mottram J.C."/>
            <person name="Quail M.A."/>
            <person name="Rijal S."/>
            <person name="Sanders M."/>
            <person name="Schonian G."/>
            <person name="Stark O."/>
            <person name="Sundar S."/>
            <person name="Vanaerschot M."/>
            <person name="Hertz-Fowler C."/>
            <person name="Dujardin J.C."/>
            <person name="Berriman M."/>
        </authorList>
    </citation>
    <scope>NUCLEOTIDE SEQUENCE [LARGE SCALE GENOMIC DNA]</scope>
    <source>
        <strain evidence="1 2">BPK282A1</strain>
    </source>
</reference>